<feature type="region of interest" description="Disordered" evidence="1">
    <location>
        <begin position="48"/>
        <end position="114"/>
    </location>
</feature>
<sequence>MEIRGPSLADGLARTSAGSSAVGNGGSSSDIALLQSLLPGVHITSGNLKAPSSTPGMSVGSVGAPHWPSSVQGRNGMNGTLAQGTWGQGSIPSDPVGGVIGQSNKSQNQNANIW</sequence>
<gene>
    <name evidence="2" type="ORF">CTEN0397_LOCUS1528</name>
</gene>
<dbReference type="AlphaFoldDB" id="A0A7S1CXC9"/>
<evidence type="ECO:0000256" key="1">
    <source>
        <dbReference type="SAM" id="MobiDB-lite"/>
    </source>
</evidence>
<feature type="compositionally biased region" description="Polar residues" evidence="1">
    <location>
        <begin position="101"/>
        <end position="114"/>
    </location>
</feature>
<feature type="region of interest" description="Disordered" evidence="1">
    <location>
        <begin position="1"/>
        <end position="27"/>
    </location>
</feature>
<name>A0A7S1CXC9_CYCTE</name>
<dbReference type="EMBL" id="HBFW01002378">
    <property type="protein sequence ID" value="CAD8930506.1"/>
    <property type="molecule type" value="Transcribed_RNA"/>
</dbReference>
<feature type="compositionally biased region" description="Polar residues" evidence="1">
    <location>
        <begin position="69"/>
        <end position="91"/>
    </location>
</feature>
<accession>A0A7S1CXC9</accession>
<proteinExistence type="predicted"/>
<evidence type="ECO:0000313" key="2">
    <source>
        <dbReference type="EMBL" id="CAD8930506.1"/>
    </source>
</evidence>
<organism evidence="2">
    <name type="scientific">Cyclophora tenuis</name>
    <name type="common">Marine diatom</name>
    <dbReference type="NCBI Taxonomy" id="216820"/>
    <lineage>
        <taxon>Eukaryota</taxon>
        <taxon>Sar</taxon>
        <taxon>Stramenopiles</taxon>
        <taxon>Ochrophyta</taxon>
        <taxon>Bacillariophyta</taxon>
        <taxon>Fragilariophyceae</taxon>
        <taxon>Fragilariophycidae</taxon>
        <taxon>Cyclophorales</taxon>
        <taxon>Cyclophoraceae</taxon>
        <taxon>Cyclophora</taxon>
    </lineage>
</organism>
<reference evidence="2" key="1">
    <citation type="submission" date="2021-01" db="EMBL/GenBank/DDBJ databases">
        <authorList>
            <person name="Corre E."/>
            <person name="Pelletier E."/>
            <person name="Niang G."/>
            <person name="Scheremetjew M."/>
            <person name="Finn R."/>
            <person name="Kale V."/>
            <person name="Holt S."/>
            <person name="Cochrane G."/>
            <person name="Meng A."/>
            <person name="Brown T."/>
            <person name="Cohen L."/>
        </authorList>
    </citation>
    <scope>NUCLEOTIDE SEQUENCE</scope>
    <source>
        <strain evidence="2">ECT3854</strain>
    </source>
</reference>
<protein>
    <submittedName>
        <fullName evidence="2">Uncharacterized protein</fullName>
    </submittedName>
</protein>